<organism evidence="3 4">
    <name type="scientific">Tenacibaculum lutimaris</name>
    <dbReference type="NCBI Taxonomy" id="285258"/>
    <lineage>
        <taxon>Bacteria</taxon>
        <taxon>Pseudomonadati</taxon>
        <taxon>Bacteroidota</taxon>
        <taxon>Flavobacteriia</taxon>
        <taxon>Flavobacteriales</taxon>
        <taxon>Flavobacteriaceae</taxon>
        <taxon>Tenacibaculum</taxon>
    </lineage>
</organism>
<evidence type="ECO:0000256" key="1">
    <source>
        <dbReference type="SAM" id="Phobius"/>
    </source>
</evidence>
<evidence type="ECO:0000313" key="4">
    <source>
        <dbReference type="Proteomes" id="UP000285780"/>
    </source>
</evidence>
<keyword evidence="1" id="KW-0472">Membrane</keyword>
<name>A0A420E3S3_9FLAO</name>
<dbReference type="RefSeq" id="WP_120185643.1">
    <property type="nucleotide sequence ID" value="NZ_RAQM01000006.1"/>
</dbReference>
<keyword evidence="4" id="KW-1185">Reference proteome</keyword>
<evidence type="ECO:0000313" key="3">
    <source>
        <dbReference type="EMBL" id="RKF04794.1"/>
    </source>
</evidence>
<accession>A0A420E3S3</accession>
<reference evidence="3 4" key="1">
    <citation type="submission" date="2018-09" db="EMBL/GenBank/DDBJ databases">
        <title>Genomic Encyclopedia of Archaeal and Bacterial Type Strains, Phase II (KMG-II): from individual species to whole genera.</title>
        <authorList>
            <person name="Goeker M."/>
        </authorList>
    </citation>
    <scope>NUCLEOTIDE SEQUENCE [LARGE SCALE GENOMIC DNA]</scope>
    <source>
        <strain evidence="3 4">DSM 16505</strain>
    </source>
</reference>
<proteinExistence type="predicted"/>
<dbReference type="Proteomes" id="UP000285780">
    <property type="component" value="Unassembled WGS sequence"/>
</dbReference>
<keyword evidence="1" id="KW-0812">Transmembrane</keyword>
<dbReference type="InterPro" id="IPR008756">
    <property type="entry name" value="Peptidase_M56"/>
</dbReference>
<dbReference type="Pfam" id="PF05569">
    <property type="entry name" value="Peptidase_M56"/>
    <property type="match status" value="1"/>
</dbReference>
<gene>
    <name evidence="3" type="ORF">C8N26_0186</name>
</gene>
<feature type="domain" description="Peptidase M56" evidence="2">
    <location>
        <begin position="87"/>
        <end position="236"/>
    </location>
</feature>
<sequence length="739" mass="86940">MITYFIKSGICLALLLAFYHLILEREKMHQFNRFYLLGSVLFSFLAPLYKIYIEVTPQASELFVPMIVDSNTATEIVTSQTQEIDYMLYLAFAYTIIALILLVRFIKNLVSIYLKIKHHQKIKKEKATIILVDDAISPHTFWNYIFINKEEYNSNKIETELYTHELTHALQKHTFDVLLIEFLQVIFWINPTFIFLKKAIKLNHEFLADNKVITIHKNTTEYQYLLLNRAAWNNDYYLASNLNYLLTKKRLLMMTKQSSRTKILLKKLAVIPVLAGFTLLFAERVEAYESANNIEFLDAVIEKKTKENLFIASIERDDNHVHLKCYNCERWSGLEIPLNKEYTITDWGFSTDKHVEIAKYAFTIKATEKEVILKGIKNISWNSIIPPLNNKKHFFNQQGSLEYKKDNLEEVIKQYVKLEAPTLFIDQKTNNYYLNNRLINIDNIRSEFLKETKGEKSNLKIFTTGKVLMSLIKTIREKLSKKYLDEIVLTNSLSYLYEDGVSFKTSKIEYDSIPALKRIVNRKNETFTYTTKDGREITKKISELTEEEKKILPPPPPPVKLKQKTLSNKLFQDFKNTKKYAIWIDGKAVNNNVLNSYKNTDFYNYTGSFVHKNARSKRFPQEYQYQLNTKEYIQKIKKQLPPPPSKNKKNVNSEKKLGWIVGNKAHEINIPNKSNEKLNVFDIISHDKILNNYTIKRYFLNNKEVPEQHLKKIDYLNLETTRMKKISDEEINIYITTKN</sequence>
<dbReference type="EMBL" id="RAQM01000006">
    <property type="protein sequence ID" value="RKF04794.1"/>
    <property type="molecule type" value="Genomic_DNA"/>
</dbReference>
<feature type="transmembrane region" description="Helical" evidence="1">
    <location>
        <begin position="6"/>
        <end position="22"/>
    </location>
</feature>
<protein>
    <submittedName>
        <fullName evidence="3">Beta-lactamase regulating signal transducer with metallopeptidase domain</fullName>
    </submittedName>
</protein>
<feature type="transmembrane region" description="Helical" evidence="1">
    <location>
        <begin position="34"/>
        <end position="53"/>
    </location>
</feature>
<feature type="transmembrane region" description="Helical" evidence="1">
    <location>
        <begin position="86"/>
        <end position="106"/>
    </location>
</feature>
<comment type="caution">
    <text evidence="3">The sequence shown here is derived from an EMBL/GenBank/DDBJ whole genome shotgun (WGS) entry which is preliminary data.</text>
</comment>
<evidence type="ECO:0000259" key="2">
    <source>
        <dbReference type="Pfam" id="PF05569"/>
    </source>
</evidence>
<keyword evidence="1" id="KW-1133">Transmembrane helix</keyword>
<dbReference type="AlphaFoldDB" id="A0A420E3S3"/>
<feature type="transmembrane region" description="Helical" evidence="1">
    <location>
        <begin position="263"/>
        <end position="282"/>
    </location>
</feature>